<evidence type="ECO:0000259" key="2">
    <source>
        <dbReference type="Pfam" id="PF20478"/>
    </source>
</evidence>
<feature type="compositionally biased region" description="Low complexity" evidence="1">
    <location>
        <begin position="26"/>
        <end position="51"/>
    </location>
</feature>
<dbReference type="PANTHER" id="PTHR36981:SF1">
    <property type="entry name" value="P2X PURINORECEPTOR 7 INTRACELLULAR DOMAIN-CONTAINING PROTEIN"/>
    <property type="match status" value="1"/>
</dbReference>
<reference evidence="3" key="2">
    <citation type="submission" date="2021-01" db="UniProtKB">
        <authorList>
            <consortium name="EnsemblMetazoa"/>
        </authorList>
    </citation>
    <scope>IDENTIFICATION</scope>
</reference>
<proteinExistence type="predicted"/>
<dbReference type="Proteomes" id="UP000007110">
    <property type="component" value="Unassembled WGS sequence"/>
</dbReference>
<evidence type="ECO:0000313" key="3">
    <source>
        <dbReference type="EnsemblMetazoa" id="XP_030831172"/>
    </source>
</evidence>
<evidence type="ECO:0000313" key="4">
    <source>
        <dbReference type="Proteomes" id="UP000007110"/>
    </source>
</evidence>
<name>A0A7M7N4V6_STRPU</name>
<dbReference type="InterPro" id="IPR046815">
    <property type="entry name" value="P2RX7_C"/>
</dbReference>
<dbReference type="EnsemblMetazoa" id="XM_030975312">
    <property type="protein sequence ID" value="XP_030831172"/>
    <property type="gene ID" value="LOC115920187"/>
</dbReference>
<dbReference type="KEGG" id="spu:115920187"/>
<reference evidence="4" key="1">
    <citation type="submission" date="2015-02" db="EMBL/GenBank/DDBJ databases">
        <title>Genome sequencing for Strongylocentrotus purpuratus.</title>
        <authorList>
            <person name="Murali S."/>
            <person name="Liu Y."/>
            <person name="Vee V."/>
            <person name="English A."/>
            <person name="Wang M."/>
            <person name="Skinner E."/>
            <person name="Han Y."/>
            <person name="Muzny D.M."/>
            <person name="Worley K.C."/>
            <person name="Gibbs R.A."/>
        </authorList>
    </citation>
    <scope>NUCLEOTIDE SEQUENCE</scope>
</reference>
<dbReference type="PANTHER" id="PTHR36981">
    <property type="entry name" value="ZGC:195170"/>
    <property type="match status" value="1"/>
</dbReference>
<dbReference type="RefSeq" id="XP_030831172.1">
    <property type="nucleotide sequence ID" value="XM_030975312.1"/>
</dbReference>
<evidence type="ECO:0000256" key="1">
    <source>
        <dbReference type="SAM" id="MobiDB-lite"/>
    </source>
</evidence>
<keyword evidence="4" id="KW-1185">Reference proteome</keyword>
<dbReference type="InParanoid" id="A0A7M7N4V6"/>
<dbReference type="Pfam" id="PF20478">
    <property type="entry name" value="P2RX7_C"/>
    <property type="match status" value="1"/>
</dbReference>
<feature type="region of interest" description="Disordered" evidence="1">
    <location>
        <begin position="1"/>
        <end position="65"/>
    </location>
</feature>
<organism evidence="3 4">
    <name type="scientific">Strongylocentrotus purpuratus</name>
    <name type="common">Purple sea urchin</name>
    <dbReference type="NCBI Taxonomy" id="7668"/>
    <lineage>
        <taxon>Eukaryota</taxon>
        <taxon>Metazoa</taxon>
        <taxon>Echinodermata</taxon>
        <taxon>Eleutherozoa</taxon>
        <taxon>Echinozoa</taxon>
        <taxon>Echinoidea</taxon>
        <taxon>Euechinoidea</taxon>
        <taxon>Echinacea</taxon>
        <taxon>Camarodonta</taxon>
        <taxon>Echinidea</taxon>
        <taxon>Strongylocentrotidae</taxon>
        <taxon>Strongylocentrotus</taxon>
    </lineage>
</organism>
<accession>A0A7M7N4V6</accession>
<protein>
    <recommendedName>
        <fullName evidence="2">P2X purinoreceptor 7 intracellular domain-containing protein</fullName>
    </recommendedName>
</protein>
<feature type="compositionally biased region" description="Acidic residues" evidence="1">
    <location>
        <begin position="11"/>
        <end position="25"/>
    </location>
</feature>
<feature type="domain" description="P2X purinoreceptor 7 intracellular" evidence="2">
    <location>
        <begin position="91"/>
        <end position="228"/>
    </location>
</feature>
<dbReference type="GeneID" id="115920187"/>
<dbReference type="AlphaFoldDB" id="A0A7M7N4V6"/>
<sequence length="235" mass="26077">MATPVVRADAQDDLVMEFECEEDGSCGESGENDSVSGSSDSPDSTGSSSSDTDSDASDADAGDHGRIVEWEYEPLPRGEPGQNVGDAGRANNANRLHENVEDWCTCGRCRVPPSFNEGDCVCCQEIAEVKAEADRQGSSCLVDSEEFEPAILNATTLYIGWMEYTDRWRRAAKAFGDRNNEKYRYVAYRKVVRWCWGWLGKDIRVQLPACVHASIMEAYPDGRGQYKGTILHRLR</sequence>
<dbReference type="OrthoDB" id="5955457at2759"/>